<accession>A0A380N9G3</accession>
<dbReference type="RefSeq" id="WP_100455769.1">
    <property type="nucleotide sequence ID" value="NZ_UHID01000005.1"/>
</dbReference>
<gene>
    <name evidence="2" type="ORF">NCTC7807_01767</name>
</gene>
<dbReference type="EMBL" id="UHID01000005">
    <property type="protein sequence ID" value="SUP34415.1"/>
    <property type="molecule type" value="Genomic_DNA"/>
</dbReference>
<sequence>MALVAVLLPLLLLGALLALGWYEELMLGPPRRRARHLRLVPDPGEEPAPPSPAEAAPARRHAA</sequence>
<reference evidence="2 3" key="1">
    <citation type="submission" date="2018-06" db="EMBL/GenBank/DDBJ databases">
        <authorList>
            <consortium name="Pathogen Informatics"/>
            <person name="Doyle S."/>
        </authorList>
    </citation>
    <scope>NUCLEOTIDE SEQUENCE [LARGE SCALE GENOMIC DNA]</scope>
    <source>
        <strain evidence="2 3">NCTC7807</strain>
    </source>
</reference>
<organism evidence="2 3">
    <name type="scientific">Streptomyces griseus</name>
    <dbReference type="NCBI Taxonomy" id="1911"/>
    <lineage>
        <taxon>Bacteria</taxon>
        <taxon>Bacillati</taxon>
        <taxon>Actinomycetota</taxon>
        <taxon>Actinomycetes</taxon>
        <taxon>Kitasatosporales</taxon>
        <taxon>Streptomycetaceae</taxon>
        <taxon>Streptomyces</taxon>
    </lineage>
</organism>
<evidence type="ECO:0000313" key="2">
    <source>
        <dbReference type="EMBL" id="SUP34415.1"/>
    </source>
</evidence>
<evidence type="ECO:0000313" key="3">
    <source>
        <dbReference type="Proteomes" id="UP000254150"/>
    </source>
</evidence>
<dbReference type="AlphaFoldDB" id="A0A380N9G3"/>
<dbReference type="Proteomes" id="UP000254150">
    <property type="component" value="Unassembled WGS sequence"/>
</dbReference>
<dbReference type="GeneID" id="95073171"/>
<feature type="region of interest" description="Disordered" evidence="1">
    <location>
        <begin position="38"/>
        <end position="63"/>
    </location>
</feature>
<proteinExistence type="predicted"/>
<protein>
    <submittedName>
        <fullName evidence="2">Uncharacterized protein</fullName>
    </submittedName>
</protein>
<evidence type="ECO:0000256" key="1">
    <source>
        <dbReference type="SAM" id="MobiDB-lite"/>
    </source>
</evidence>
<name>A0A380N9G3_STRGR</name>